<name>A0AAD4N8T6_9BILA</name>
<dbReference type="InterPro" id="IPR012341">
    <property type="entry name" value="6hp_glycosidase-like_sf"/>
</dbReference>
<dbReference type="GO" id="GO:0031179">
    <property type="term" value="P:peptide modification"/>
    <property type="evidence" value="ECO:0007669"/>
    <property type="project" value="InterPro"/>
</dbReference>
<dbReference type="PANTHER" id="PTHR12736:SF7">
    <property type="entry name" value="LANC-LIKE PROTEIN 3"/>
    <property type="match status" value="1"/>
</dbReference>
<dbReference type="Pfam" id="PF05147">
    <property type="entry name" value="LANC_like"/>
    <property type="match status" value="1"/>
</dbReference>
<evidence type="ECO:0000256" key="2">
    <source>
        <dbReference type="PIRSR" id="PIRSR607822-1"/>
    </source>
</evidence>
<feature type="binding site" evidence="2">
    <location>
        <position position="287"/>
    </location>
    <ligand>
        <name>Zn(2+)</name>
        <dbReference type="ChEBI" id="CHEBI:29105"/>
    </ligand>
</feature>
<evidence type="ECO:0000256" key="1">
    <source>
        <dbReference type="ARBA" id="ARBA00007179"/>
    </source>
</evidence>
<protein>
    <submittedName>
        <fullName evidence="3">Lanthionine synthetase c-like protein domain-containing protein</fullName>
    </submittedName>
</protein>
<dbReference type="PRINTS" id="PR01951">
    <property type="entry name" value="LANCEUKARYTE"/>
</dbReference>
<dbReference type="SUPFAM" id="SSF158745">
    <property type="entry name" value="LanC-like"/>
    <property type="match status" value="1"/>
</dbReference>
<accession>A0AAD4N8T6</accession>
<gene>
    <name evidence="3" type="ORF">DdX_07521</name>
</gene>
<keyword evidence="2" id="KW-0479">Metal-binding</keyword>
<dbReference type="Gene3D" id="1.50.10.10">
    <property type="match status" value="1"/>
</dbReference>
<dbReference type="AlphaFoldDB" id="A0AAD4N8T6"/>
<reference evidence="3" key="1">
    <citation type="submission" date="2022-01" db="EMBL/GenBank/DDBJ databases">
        <title>Genome Sequence Resource for Two Populations of Ditylenchus destructor, the Migratory Endoparasitic Phytonematode.</title>
        <authorList>
            <person name="Zhang H."/>
            <person name="Lin R."/>
            <person name="Xie B."/>
        </authorList>
    </citation>
    <scope>NUCLEOTIDE SEQUENCE</scope>
    <source>
        <strain evidence="3">BazhouSP</strain>
    </source>
</reference>
<comment type="caution">
    <text evidence="3">The sequence shown here is derived from an EMBL/GenBank/DDBJ whole genome shotgun (WGS) entry which is preliminary data.</text>
</comment>
<dbReference type="GO" id="GO:0005975">
    <property type="term" value="P:carbohydrate metabolic process"/>
    <property type="evidence" value="ECO:0007669"/>
    <property type="project" value="InterPro"/>
</dbReference>
<keyword evidence="2" id="KW-0862">Zinc</keyword>
<organism evidence="3 4">
    <name type="scientific">Ditylenchus destructor</name>
    <dbReference type="NCBI Taxonomy" id="166010"/>
    <lineage>
        <taxon>Eukaryota</taxon>
        <taxon>Metazoa</taxon>
        <taxon>Ecdysozoa</taxon>
        <taxon>Nematoda</taxon>
        <taxon>Chromadorea</taxon>
        <taxon>Rhabditida</taxon>
        <taxon>Tylenchina</taxon>
        <taxon>Tylenchomorpha</taxon>
        <taxon>Sphaerularioidea</taxon>
        <taxon>Anguinidae</taxon>
        <taxon>Anguininae</taxon>
        <taxon>Ditylenchus</taxon>
    </lineage>
</organism>
<dbReference type="InterPro" id="IPR007822">
    <property type="entry name" value="LANC-like"/>
</dbReference>
<evidence type="ECO:0000313" key="3">
    <source>
        <dbReference type="EMBL" id="KAI1716466.1"/>
    </source>
</evidence>
<dbReference type="PRINTS" id="PR01950">
    <property type="entry name" value="LANCSUPER"/>
</dbReference>
<keyword evidence="4" id="KW-1185">Reference proteome</keyword>
<dbReference type="PANTHER" id="PTHR12736">
    <property type="entry name" value="LANC-LIKE PROTEIN"/>
    <property type="match status" value="1"/>
</dbReference>
<dbReference type="EMBL" id="JAKKPZ010000010">
    <property type="protein sequence ID" value="KAI1716466.1"/>
    <property type="molecule type" value="Genomic_DNA"/>
</dbReference>
<dbReference type="GO" id="GO:0046872">
    <property type="term" value="F:metal ion binding"/>
    <property type="evidence" value="ECO:0007669"/>
    <property type="project" value="UniProtKB-KW"/>
</dbReference>
<dbReference type="Proteomes" id="UP001201812">
    <property type="component" value="Unassembled WGS sequence"/>
</dbReference>
<dbReference type="InterPro" id="IPR020464">
    <property type="entry name" value="LanC-like_prot_euk"/>
</dbReference>
<feature type="binding site" evidence="2">
    <location>
        <position position="334"/>
    </location>
    <ligand>
        <name>Zn(2+)</name>
        <dbReference type="ChEBI" id="CHEBI:29105"/>
    </ligand>
</feature>
<feature type="binding site" evidence="2">
    <location>
        <position position="333"/>
    </location>
    <ligand>
        <name>Zn(2+)</name>
        <dbReference type="ChEBI" id="CHEBI:29105"/>
    </ligand>
</feature>
<dbReference type="CDD" id="cd04794">
    <property type="entry name" value="euk_LANCL"/>
    <property type="match status" value="1"/>
</dbReference>
<dbReference type="GO" id="GO:0005886">
    <property type="term" value="C:plasma membrane"/>
    <property type="evidence" value="ECO:0007669"/>
    <property type="project" value="TreeGrafter"/>
</dbReference>
<comment type="similarity">
    <text evidence="1">Belongs to the LanC-like protein family.</text>
</comment>
<dbReference type="SMART" id="SM01260">
    <property type="entry name" value="LANC_like"/>
    <property type="match status" value="1"/>
</dbReference>
<evidence type="ECO:0000313" key="4">
    <source>
        <dbReference type="Proteomes" id="UP001201812"/>
    </source>
</evidence>
<sequence>MSRIELKGQHLRYFTNPCVENPATTANIASHVTEDWLKETVKNLSRRLISRQVSVEECQAGGPYTGVGGIGYALLRVARLNGFSQQDLINSCNDLLEYQMAYSRDVSRSRYSRYLTGTTGLLTIRGISDSMAGKSIDQVISKFKKLVDVVVEPGYQPSGDDEILNGRAGFLAGVLTLRIETGQEILTQNEIRRVLEAMLTSGRNYSRSHKLKIPLMYQWHNKEYLGAAHGLSGILQMFLCYWGYLTNAERQDVLQTLNWFLTIQSPEGNFPSSSGSSNGENELIHWCHGASGAIHMLICAYIITKQDAFLQSAKRCAALIWERGLLRKGPGICHGVAGSGYAFLLLYRITSEEEYLSKAKVFAMIAMNPGFLDNANTPDDPYSLFEGLAGTLCYLTDMLEPMRAQFPMVPIAFG</sequence>
<proteinExistence type="inferred from homology"/>